<dbReference type="InterPro" id="IPR050390">
    <property type="entry name" value="C5-Methyltransferase"/>
</dbReference>
<evidence type="ECO:0000313" key="12">
    <source>
        <dbReference type="Proteomes" id="UP000799439"/>
    </source>
</evidence>
<feature type="active site" evidence="8">
    <location>
        <position position="675"/>
    </location>
</feature>
<dbReference type="AlphaFoldDB" id="A0A9P4J1B9"/>
<dbReference type="Pfam" id="PF00145">
    <property type="entry name" value="DNA_methylase"/>
    <property type="match status" value="1"/>
</dbReference>
<dbReference type="Gene3D" id="2.30.30.490">
    <property type="match status" value="1"/>
</dbReference>
<evidence type="ECO:0000256" key="3">
    <source>
        <dbReference type="ARBA" id="ARBA00022603"/>
    </source>
</evidence>
<dbReference type="InterPro" id="IPR029063">
    <property type="entry name" value="SAM-dependent_MTases_sf"/>
</dbReference>
<dbReference type="Proteomes" id="UP000799439">
    <property type="component" value="Unassembled WGS sequence"/>
</dbReference>
<evidence type="ECO:0000256" key="1">
    <source>
        <dbReference type="ARBA" id="ARBA00004123"/>
    </source>
</evidence>
<reference evidence="11" key="1">
    <citation type="journal article" date="2020" name="Stud. Mycol.">
        <title>101 Dothideomycetes genomes: a test case for predicting lifestyles and emergence of pathogens.</title>
        <authorList>
            <person name="Haridas S."/>
            <person name="Albert R."/>
            <person name="Binder M."/>
            <person name="Bloem J."/>
            <person name="Labutti K."/>
            <person name="Salamov A."/>
            <person name="Andreopoulos B."/>
            <person name="Baker S."/>
            <person name="Barry K."/>
            <person name="Bills G."/>
            <person name="Bluhm B."/>
            <person name="Cannon C."/>
            <person name="Castanera R."/>
            <person name="Culley D."/>
            <person name="Daum C."/>
            <person name="Ezra D."/>
            <person name="Gonzalez J."/>
            <person name="Henrissat B."/>
            <person name="Kuo A."/>
            <person name="Liang C."/>
            <person name="Lipzen A."/>
            <person name="Lutzoni F."/>
            <person name="Magnuson J."/>
            <person name="Mondo S."/>
            <person name="Nolan M."/>
            <person name="Ohm R."/>
            <person name="Pangilinan J."/>
            <person name="Park H.-J."/>
            <person name="Ramirez L."/>
            <person name="Alfaro M."/>
            <person name="Sun H."/>
            <person name="Tritt A."/>
            <person name="Yoshinaga Y."/>
            <person name="Zwiers L.-H."/>
            <person name="Turgeon B."/>
            <person name="Goodwin S."/>
            <person name="Spatafora J."/>
            <person name="Crous P."/>
            <person name="Grigoriev I."/>
        </authorList>
    </citation>
    <scope>NUCLEOTIDE SEQUENCE</scope>
    <source>
        <strain evidence="11">CBS 260.36</strain>
    </source>
</reference>
<evidence type="ECO:0000259" key="10">
    <source>
        <dbReference type="PROSITE" id="PS51038"/>
    </source>
</evidence>
<keyword evidence="3 8" id="KW-0489">Methyltransferase</keyword>
<dbReference type="EC" id="2.1.1.37" evidence="2"/>
<dbReference type="GO" id="GO:0003886">
    <property type="term" value="F:DNA (cytosine-5-)-methyltransferase activity"/>
    <property type="evidence" value="ECO:0007669"/>
    <property type="project" value="UniProtKB-EC"/>
</dbReference>
<organism evidence="11 12">
    <name type="scientific">Myriangium duriaei CBS 260.36</name>
    <dbReference type="NCBI Taxonomy" id="1168546"/>
    <lineage>
        <taxon>Eukaryota</taxon>
        <taxon>Fungi</taxon>
        <taxon>Dikarya</taxon>
        <taxon>Ascomycota</taxon>
        <taxon>Pezizomycotina</taxon>
        <taxon>Dothideomycetes</taxon>
        <taxon>Dothideomycetidae</taxon>
        <taxon>Myriangiales</taxon>
        <taxon>Myriangiaceae</taxon>
        <taxon>Myriangium</taxon>
    </lineage>
</organism>
<dbReference type="InterPro" id="IPR043151">
    <property type="entry name" value="BAH_sf"/>
</dbReference>
<dbReference type="Pfam" id="PF25423">
    <property type="entry name" value="DUF7893"/>
    <property type="match status" value="1"/>
</dbReference>
<dbReference type="PANTHER" id="PTHR10629:SF54">
    <property type="entry name" value="DNA METHYLTRANSFERASE DIM-2"/>
    <property type="match status" value="1"/>
</dbReference>
<accession>A0A9P4J1B9</accession>
<dbReference type="PANTHER" id="PTHR10629">
    <property type="entry name" value="CYTOSINE-SPECIFIC METHYLTRANSFERASE"/>
    <property type="match status" value="1"/>
</dbReference>
<comment type="subcellular location">
    <subcellularLocation>
        <location evidence="1">Nucleus</location>
    </subcellularLocation>
</comment>
<comment type="caution">
    <text evidence="11">The sequence shown here is derived from an EMBL/GenBank/DDBJ whole genome shotgun (WGS) entry which is preliminary data.</text>
</comment>
<keyword evidence="6" id="KW-0238">DNA-binding</keyword>
<dbReference type="GO" id="GO:0003677">
    <property type="term" value="F:DNA binding"/>
    <property type="evidence" value="ECO:0007669"/>
    <property type="project" value="UniProtKB-KW"/>
</dbReference>
<dbReference type="InterPro" id="IPR057215">
    <property type="entry name" value="DUF7893"/>
</dbReference>
<keyword evidence="4 8" id="KW-0808">Transferase</keyword>
<evidence type="ECO:0000256" key="5">
    <source>
        <dbReference type="ARBA" id="ARBA00022691"/>
    </source>
</evidence>
<dbReference type="EMBL" id="ML996086">
    <property type="protein sequence ID" value="KAF2152601.1"/>
    <property type="molecule type" value="Genomic_DNA"/>
</dbReference>
<feature type="region of interest" description="Disordered" evidence="9">
    <location>
        <begin position="779"/>
        <end position="813"/>
    </location>
</feature>
<keyword evidence="5 8" id="KW-0949">S-adenosyl-L-methionine</keyword>
<evidence type="ECO:0000256" key="9">
    <source>
        <dbReference type="SAM" id="MobiDB-lite"/>
    </source>
</evidence>
<dbReference type="GO" id="GO:0005634">
    <property type="term" value="C:nucleus"/>
    <property type="evidence" value="ECO:0007669"/>
    <property type="project" value="UniProtKB-SubCell"/>
</dbReference>
<keyword evidence="12" id="KW-1185">Reference proteome</keyword>
<protein>
    <recommendedName>
        <fullName evidence="2">DNA (cytosine-5-)-methyltransferase</fullName>
        <ecNumber evidence="2">2.1.1.37</ecNumber>
    </recommendedName>
</protein>
<evidence type="ECO:0000256" key="2">
    <source>
        <dbReference type="ARBA" id="ARBA00011975"/>
    </source>
</evidence>
<dbReference type="Gene3D" id="3.90.120.10">
    <property type="entry name" value="DNA Methylase, subunit A, domain 2"/>
    <property type="match status" value="1"/>
</dbReference>
<dbReference type="Gene3D" id="3.40.50.150">
    <property type="entry name" value="Vaccinia Virus protein VP39"/>
    <property type="match status" value="1"/>
</dbReference>
<evidence type="ECO:0000256" key="4">
    <source>
        <dbReference type="ARBA" id="ARBA00022679"/>
    </source>
</evidence>
<dbReference type="PROSITE" id="PS51038">
    <property type="entry name" value="BAH"/>
    <property type="match status" value="1"/>
</dbReference>
<gene>
    <name evidence="11" type="ORF">K461DRAFT_328023</name>
</gene>
<feature type="domain" description="BAH" evidence="10">
    <location>
        <begin position="324"/>
        <end position="445"/>
    </location>
</feature>
<evidence type="ECO:0000256" key="7">
    <source>
        <dbReference type="ARBA" id="ARBA00023242"/>
    </source>
</evidence>
<dbReference type="PROSITE" id="PS51679">
    <property type="entry name" value="SAM_MT_C5"/>
    <property type="match status" value="1"/>
</dbReference>
<keyword evidence="7" id="KW-0539">Nucleus</keyword>
<name>A0A9P4J1B9_9PEZI</name>
<dbReference type="GO" id="GO:0032259">
    <property type="term" value="P:methylation"/>
    <property type="evidence" value="ECO:0007669"/>
    <property type="project" value="UniProtKB-KW"/>
</dbReference>
<sequence length="1065" mass="118790">MPPLDVDQSTEDYLTFPRSSFDGWKHPAPHKKESYVIDQILQTYHHTRPDDCMIDLTGFAVYRSRQAAKRPGELVSLSSLKTEPGCDDLCFDGCVKVEDKLLYLENVKFGTVVIDGYGDSSSASVDHGISIQTDTSAKHNIWYSLSHPAAEYRRYHDVFLWVAHLAKYTVEFMAESTGNVSLHDFRREFVSWANRSYGGEPKFRQWLTLIHGTDFRSAISAHNQFLWKEAYSIDPDLACHSLWTEIGAQGLEAIQAYGSSDATTTVTPFVYQVFRNMYFGSMLKMQERSPATERLAEQRRRLLALTPLTSLFSDRPSTAPSQTCHVAVGDVISLEPDENSVWKTVHWYAYVQAIQESKPGQTKLHLLWVYAPSDTPIGQSAYPFQNELFLSSHCTCEGAPYDLSKVTGKLDVSWGQIDPVEAQLSNNFVVRQTYKTETHEFVSVHQSHLVCRHRRKTPKPTGYDAACADYSKGDFVLYRSADWDEDPMLRPAQILDFLPRQRRVLLRQLPPVAGRQQNRVNFSTNTFSLSPGLLKRHCQIMGFPDVAAVPELYLRGGAGDLFFYIFEDVDPNAYAAIKPQTDHVTTRLEGMGICCGGGSLDRGLEDGGATKFKHAIDYDANAIHTYRANTINPESVNFFLGPMEQYLRDAIAGNPTDYTKALVGEVELIAAGSPCPGFSKLQLNRFSDDSKKRASLVACVMAYIDHYMPYYFVLENVLGMSTIPKGASQDQNVLSQIVGCLVALGYQTQQIIMDVPAFNGFQNRHRVFVLASAPGLKPIPHPVQTSHRPKDSKGRKPSLGRLSSGQRYGSAEDEMAPFRMTTFEAGTSDLPDIGDGHVYACIAYPDHVVGRRQGVMERDLIARIPKKPWGMGIAKAHAMGKITKAQEARCLHPEQDRLLTVMEARRAQGFPDDEVILGDPRMQWKIIGNSVHRNVAFALGLSLKDAFLKSEKMIESLDSGVPATSEKTVKSEPLRSKVNPYTTSLALPASSKGLAYSRQPAKNDGAKLKAKDGDIDMVITETTTITTTTTVTTSMKRELNPSQEGLAISKRSKVIEENIKNYEDI</sequence>
<dbReference type="SUPFAM" id="SSF53335">
    <property type="entry name" value="S-adenosyl-L-methionine-dependent methyltransferases"/>
    <property type="match status" value="1"/>
</dbReference>
<evidence type="ECO:0000313" key="11">
    <source>
        <dbReference type="EMBL" id="KAF2152601.1"/>
    </source>
</evidence>
<dbReference type="GO" id="GO:0003682">
    <property type="term" value="F:chromatin binding"/>
    <property type="evidence" value="ECO:0007669"/>
    <property type="project" value="InterPro"/>
</dbReference>
<evidence type="ECO:0000256" key="6">
    <source>
        <dbReference type="ARBA" id="ARBA00023125"/>
    </source>
</evidence>
<evidence type="ECO:0000256" key="8">
    <source>
        <dbReference type="PROSITE-ProRule" id="PRU01016"/>
    </source>
</evidence>
<dbReference type="InterPro" id="IPR001025">
    <property type="entry name" value="BAH_dom"/>
</dbReference>
<proteinExistence type="inferred from homology"/>
<dbReference type="OrthoDB" id="5376140at2759"/>
<dbReference type="InterPro" id="IPR001525">
    <property type="entry name" value="C5_MeTfrase"/>
</dbReference>
<comment type="similarity">
    <text evidence="8">Belongs to the class I-like SAM-binding methyltransferase superfamily. C5-methyltransferase family.</text>
</comment>
<dbReference type="GO" id="GO:0044027">
    <property type="term" value="P:negative regulation of gene expression via chromosomal CpG island methylation"/>
    <property type="evidence" value="ECO:0007669"/>
    <property type="project" value="TreeGrafter"/>
</dbReference>